<protein>
    <recommendedName>
        <fullName evidence="4">Flagella basal body P-ring formation protein FlgA</fullName>
    </recommendedName>
</protein>
<accession>A0A1H6JFW3</accession>
<feature type="domain" description="SAF" evidence="5">
    <location>
        <begin position="16"/>
        <end position="72"/>
    </location>
</feature>
<reference evidence="7" key="1">
    <citation type="submission" date="2016-10" db="EMBL/GenBank/DDBJ databases">
        <authorList>
            <person name="Varghese N."/>
            <person name="Submissions S."/>
        </authorList>
    </citation>
    <scope>NUCLEOTIDE SEQUENCE [LARGE SCALE GENOMIC DNA]</scope>
    <source>
        <strain evidence="7">DSM 11593</strain>
    </source>
</reference>
<dbReference type="OrthoDB" id="7619725at2"/>
<dbReference type="GO" id="GO:0042597">
    <property type="term" value="C:periplasmic space"/>
    <property type="evidence" value="ECO:0007669"/>
    <property type="project" value="UniProtKB-SubCell"/>
</dbReference>
<dbReference type="AlphaFoldDB" id="A0A1H6JFW3"/>
<comment type="subcellular location">
    <subcellularLocation>
        <location evidence="1 4">Periplasm</location>
    </subcellularLocation>
</comment>
<comment type="similarity">
    <text evidence="4">Belongs to the FlgA family.</text>
</comment>
<dbReference type="InterPro" id="IPR036732">
    <property type="entry name" value="AFP_Neu5c_C_sf"/>
</dbReference>
<keyword evidence="6" id="KW-0282">Flagellum</keyword>
<proteinExistence type="inferred from homology"/>
<evidence type="ECO:0000256" key="4">
    <source>
        <dbReference type="RuleBase" id="RU362063"/>
    </source>
</evidence>
<dbReference type="Proteomes" id="UP000199125">
    <property type="component" value="Unassembled WGS sequence"/>
</dbReference>
<dbReference type="EMBL" id="FNXG01000001">
    <property type="protein sequence ID" value="SEH61200.1"/>
    <property type="molecule type" value="Genomic_DNA"/>
</dbReference>
<keyword evidence="3 4" id="KW-0574">Periplasm</keyword>
<keyword evidence="4" id="KW-1005">Bacterial flagellum biogenesis</keyword>
<keyword evidence="7" id="KW-1185">Reference proteome</keyword>
<dbReference type="SUPFAM" id="SSF51269">
    <property type="entry name" value="AFP III-like domain"/>
    <property type="match status" value="1"/>
</dbReference>
<dbReference type="NCBIfam" id="TIGR03170">
    <property type="entry name" value="flgA_cterm"/>
    <property type="match status" value="1"/>
</dbReference>
<organism evidence="6 7">
    <name type="scientific">Paracoccus alkenifer</name>
    <dbReference type="NCBI Taxonomy" id="65735"/>
    <lineage>
        <taxon>Bacteria</taxon>
        <taxon>Pseudomonadati</taxon>
        <taxon>Pseudomonadota</taxon>
        <taxon>Alphaproteobacteria</taxon>
        <taxon>Rhodobacterales</taxon>
        <taxon>Paracoccaceae</taxon>
        <taxon>Paracoccus</taxon>
    </lineage>
</organism>
<dbReference type="RefSeq" id="WP_090844669.1">
    <property type="nucleotide sequence ID" value="NZ_FNXG01000001.1"/>
</dbReference>
<dbReference type="Gene3D" id="2.30.30.760">
    <property type="match status" value="1"/>
</dbReference>
<sequence>MRMLFLLALLPGTALADGLVATRVLPAGTVLTAADIAPLPGTGSGLTPDQAIGLQLRSAVYEGRPITAAHLAAPTLVSRNQIVTLSYDSAALRIETEARALGAGGAGDVIRVMNLASRATLNARINPDGSLSVAQR</sequence>
<dbReference type="InterPro" id="IPR013974">
    <property type="entry name" value="SAF"/>
</dbReference>
<keyword evidence="6" id="KW-0966">Cell projection</keyword>
<dbReference type="InterPro" id="IPR017585">
    <property type="entry name" value="SAF_FlgA"/>
</dbReference>
<evidence type="ECO:0000256" key="2">
    <source>
        <dbReference type="ARBA" id="ARBA00022729"/>
    </source>
</evidence>
<dbReference type="InterPro" id="IPR039246">
    <property type="entry name" value="Flagellar_FlgA"/>
</dbReference>
<comment type="function">
    <text evidence="4">Involved in the assembly process of the P-ring formation. It may associate with FlgF on the rod constituting a structure essential for the P-ring assembly or may act as a modulator protein for the P-ring assembly.</text>
</comment>
<feature type="chain" id="PRO_5011330981" description="Flagella basal body P-ring formation protein FlgA" evidence="4">
    <location>
        <begin position="17"/>
        <end position="136"/>
    </location>
</feature>
<evidence type="ECO:0000256" key="3">
    <source>
        <dbReference type="ARBA" id="ARBA00022764"/>
    </source>
</evidence>
<dbReference type="PANTHER" id="PTHR36307:SF1">
    <property type="entry name" value="FLAGELLA BASAL BODY P-RING FORMATION PROTEIN FLGA"/>
    <property type="match status" value="1"/>
</dbReference>
<keyword evidence="6" id="KW-0969">Cilium</keyword>
<feature type="signal peptide" evidence="4">
    <location>
        <begin position="1"/>
        <end position="16"/>
    </location>
</feature>
<evidence type="ECO:0000256" key="1">
    <source>
        <dbReference type="ARBA" id="ARBA00004418"/>
    </source>
</evidence>
<name>A0A1H6JFW3_9RHOB</name>
<evidence type="ECO:0000259" key="5">
    <source>
        <dbReference type="SMART" id="SM00858"/>
    </source>
</evidence>
<dbReference type="SMART" id="SM00858">
    <property type="entry name" value="SAF"/>
    <property type="match status" value="1"/>
</dbReference>
<keyword evidence="2 4" id="KW-0732">Signal</keyword>
<evidence type="ECO:0000313" key="6">
    <source>
        <dbReference type="EMBL" id="SEH61200.1"/>
    </source>
</evidence>
<gene>
    <name evidence="6" type="ORF">SAMN04488075_0355</name>
</gene>
<dbReference type="Pfam" id="PF13144">
    <property type="entry name" value="ChapFlgA"/>
    <property type="match status" value="1"/>
</dbReference>
<dbReference type="PANTHER" id="PTHR36307">
    <property type="entry name" value="FLAGELLA BASAL BODY P-RING FORMATION PROTEIN FLGA"/>
    <property type="match status" value="1"/>
</dbReference>
<evidence type="ECO:0000313" key="7">
    <source>
        <dbReference type="Proteomes" id="UP000199125"/>
    </source>
</evidence>
<dbReference type="CDD" id="cd11614">
    <property type="entry name" value="SAF_CpaB_FlgA_like"/>
    <property type="match status" value="1"/>
</dbReference>
<dbReference type="STRING" id="65735.SAMN04488075_0355"/>
<dbReference type="GO" id="GO:0044780">
    <property type="term" value="P:bacterial-type flagellum assembly"/>
    <property type="evidence" value="ECO:0007669"/>
    <property type="project" value="InterPro"/>
</dbReference>